<dbReference type="GO" id="GO:0006729">
    <property type="term" value="P:tetrahydrobiopterin biosynthetic process"/>
    <property type="evidence" value="ECO:0007669"/>
    <property type="project" value="TreeGrafter"/>
</dbReference>
<accession>A0A4Y8JYP9</accession>
<proteinExistence type="inferred from homology"/>
<keyword evidence="9" id="KW-1185">Reference proteome</keyword>
<evidence type="ECO:0000256" key="3">
    <source>
        <dbReference type="ARBA" id="ARBA00008085"/>
    </source>
</evidence>
<dbReference type="FunFam" id="1.10.286.10:FF:000001">
    <property type="entry name" value="GTP cyclohydrolase 1"/>
    <property type="match status" value="1"/>
</dbReference>
<comment type="similarity">
    <text evidence="3 6">Belongs to the GTP cyclohydrolase I family.</text>
</comment>
<evidence type="ECO:0000256" key="5">
    <source>
        <dbReference type="ARBA" id="ARBA00022801"/>
    </source>
</evidence>
<comment type="subunit">
    <text evidence="6">Homopolymer.</text>
</comment>
<dbReference type="EMBL" id="SOHA01000004">
    <property type="protein sequence ID" value="TFD33758.1"/>
    <property type="molecule type" value="Genomic_DNA"/>
</dbReference>
<dbReference type="InterPro" id="IPR043133">
    <property type="entry name" value="GTP-CH-I_C/QueF"/>
</dbReference>
<dbReference type="GO" id="GO:0006730">
    <property type="term" value="P:one-carbon metabolic process"/>
    <property type="evidence" value="ECO:0007669"/>
    <property type="project" value="UniProtKB-UniRule"/>
</dbReference>
<dbReference type="GO" id="GO:0008270">
    <property type="term" value="F:zinc ion binding"/>
    <property type="evidence" value="ECO:0007669"/>
    <property type="project" value="UniProtKB-UniRule"/>
</dbReference>
<evidence type="ECO:0000256" key="4">
    <source>
        <dbReference type="ARBA" id="ARBA00022563"/>
    </source>
</evidence>
<feature type="binding site" evidence="6">
    <location>
        <position position="82"/>
    </location>
    <ligand>
        <name>Zn(2+)</name>
        <dbReference type="ChEBI" id="CHEBI:29105"/>
    </ligand>
</feature>
<organism evidence="8 9">
    <name type="scientific">Cryobacterium cryoconiti</name>
    <dbReference type="NCBI Taxonomy" id="1259239"/>
    <lineage>
        <taxon>Bacteria</taxon>
        <taxon>Bacillati</taxon>
        <taxon>Actinomycetota</taxon>
        <taxon>Actinomycetes</taxon>
        <taxon>Micrococcales</taxon>
        <taxon>Microbacteriaceae</taxon>
        <taxon>Cryobacterium</taxon>
    </lineage>
</organism>
<dbReference type="Proteomes" id="UP000297472">
    <property type="component" value="Unassembled WGS sequence"/>
</dbReference>
<dbReference type="GO" id="GO:0046654">
    <property type="term" value="P:tetrahydrofolate biosynthetic process"/>
    <property type="evidence" value="ECO:0007669"/>
    <property type="project" value="UniProtKB-UniRule"/>
</dbReference>
<dbReference type="GO" id="GO:0003934">
    <property type="term" value="F:GTP cyclohydrolase I activity"/>
    <property type="evidence" value="ECO:0007669"/>
    <property type="project" value="UniProtKB-UniRule"/>
</dbReference>
<reference evidence="8 9" key="1">
    <citation type="submission" date="2019-03" db="EMBL/GenBank/DDBJ databases">
        <title>Genomics of glacier-inhabiting Cryobacterium strains.</title>
        <authorList>
            <person name="Liu Q."/>
            <person name="Xin Y.-H."/>
        </authorList>
    </citation>
    <scope>NUCLEOTIDE SEQUENCE [LARGE SCALE GENOMIC DNA]</scope>
    <source>
        <strain evidence="8 9">TMT1-51</strain>
    </source>
</reference>
<dbReference type="PANTHER" id="PTHR11109">
    <property type="entry name" value="GTP CYCLOHYDROLASE I"/>
    <property type="match status" value="1"/>
</dbReference>
<evidence type="ECO:0000256" key="1">
    <source>
        <dbReference type="ARBA" id="ARBA00001052"/>
    </source>
</evidence>
<protein>
    <recommendedName>
        <fullName evidence="6">GTP cyclohydrolase 1</fullName>
        <ecNumber evidence="6">3.5.4.16</ecNumber>
    </recommendedName>
    <alternativeName>
        <fullName evidence="6">GTP cyclohydrolase I</fullName>
        <shortName evidence="6">GTP-CH-I</shortName>
    </alternativeName>
</protein>
<dbReference type="GO" id="GO:0005525">
    <property type="term" value="F:GTP binding"/>
    <property type="evidence" value="ECO:0007669"/>
    <property type="project" value="UniProtKB-KW"/>
</dbReference>
<evidence type="ECO:0000313" key="9">
    <source>
        <dbReference type="Proteomes" id="UP000297472"/>
    </source>
</evidence>
<feature type="binding site" evidence="6">
    <location>
        <position position="79"/>
    </location>
    <ligand>
        <name>Zn(2+)</name>
        <dbReference type="ChEBI" id="CHEBI:29105"/>
    </ligand>
</feature>
<dbReference type="GO" id="GO:0005737">
    <property type="term" value="C:cytoplasm"/>
    <property type="evidence" value="ECO:0007669"/>
    <property type="project" value="TreeGrafter"/>
</dbReference>
<dbReference type="Pfam" id="PF01227">
    <property type="entry name" value="GTP_cyclohydroI"/>
    <property type="match status" value="1"/>
</dbReference>
<comment type="pathway">
    <text evidence="2 6">Cofactor biosynthesis; 7,8-dihydroneopterin triphosphate biosynthesis; 7,8-dihydroneopterin triphosphate from GTP: step 1/1.</text>
</comment>
<comment type="catalytic activity">
    <reaction evidence="1 6">
        <text>GTP + H2O = 7,8-dihydroneopterin 3'-triphosphate + formate + H(+)</text>
        <dbReference type="Rhea" id="RHEA:17473"/>
        <dbReference type="ChEBI" id="CHEBI:15377"/>
        <dbReference type="ChEBI" id="CHEBI:15378"/>
        <dbReference type="ChEBI" id="CHEBI:15740"/>
        <dbReference type="ChEBI" id="CHEBI:37565"/>
        <dbReference type="ChEBI" id="CHEBI:58462"/>
        <dbReference type="EC" id="3.5.4.16"/>
    </reaction>
</comment>
<dbReference type="Gene3D" id="1.10.286.10">
    <property type="match status" value="1"/>
</dbReference>
<keyword evidence="6" id="KW-0479">Metal-binding</keyword>
<dbReference type="RefSeq" id="WP_134422715.1">
    <property type="nucleotide sequence ID" value="NZ_SOHA01000004.1"/>
</dbReference>
<name>A0A4Y8JYP9_9MICO</name>
<dbReference type="PROSITE" id="PS00860">
    <property type="entry name" value="GTP_CYCLOHYDROL_1_2"/>
    <property type="match status" value="1"/>
</dbReference>
<dbReference type="UniPathway" id="UPA00848">
    <property type="reaction ID" value="UER00151"/>
</dbReference>
<dbReference type="InterPro" id="IPR020602">
    <property type="entry name" value="GTP_CycHdrlase_I_dom"/>
</dbReference>
<evidence type="ECO:0000259" key="7">
    <source>
        <dbReference type="Pfam" id="PF01227"/>
    </source>
</evidence>
<keyword evidence="6" id="KW-0342">GTP-binding</keyword>
<dbReference type="InterPro" id="IPR001474">
    <property type="entry name" value="GTP_CycHdrlase_I"/>
</dbReference>
<sequence length="189" mass="19907">MAVDRPRIEAAVAEILAAIGEDPARPGLKGTGRRVAEAYAEFFAGVHVDPVDHLRDTIPVGPHTGELVLLRGVAFRSVCEHHLLPFLGVAHLAYVPGERVVGLGKLPAVVDTVAARPQLQERLTEEIAEALQTGLQPLGVLVVLDAVHGCVTARGPRQTGSSTVTVASRGTLSEPLMRAEIMALIGSGR</sequence>
<feature type="binding site" evidence="6">
    <location>
        <position position="150"/>
    </location>
    <ligand>
        <name>Zn(2+)</name>
        <dbReference type="ChEBI" id="CHEBI:29105"/>
    </ligand>
</feature>
<dbReference type="PROSITE" id="PS00859">
    <property type="entry name" value="GTP_CYCLOHYDROL_1_1"/>
    <property type="match status" value="1"/>
</dbReference>
<feature type="domain" description="GTP cyclohydrolase I" evidence="7">
    <location>
        <begin position="8"/>
        <end position="185"/>
    </location>
</feature>
<dbReference type="NCBIfam" id="NF006825">
    <property type="entry name" value="PRK09347.1-2"/>
    <property type="match status" value="1"/>
</dbReference>
<dbReference type="OrthoDB" id="9801207at2"/>
<dbReference type="Gene3D" id="3.30.1130.10">
    <property type="match status" value="1"/>
</dbReference>
<evidence type="ECO:0000256" key="2">
    <source>
        <dbReference type="ARBA" id="ARBA00005080"/>
    </source>
</evidence>
<dbReference type="AlphaFoldDB" id="A0A4Y8JYP9"/>
<dbReference type="InterPro" id="IPR018234">
    <property type="entry name" value="GTP_CycHdrlase_I_CS"/>
</dbReference>
<keyword evidence="6" id="KW-0862">Zinc</keyword>
<keyword evidence="6" id="KW-0547">Nucleotide-binding</keyword>
<dbReference type="FunFam" id="3.30.1130.10:FF:000001">
    <property type="entry name" value="GTP cyclohydrolase 1"/>
    <property type="match status" value="1"/>
</dbReference>
<dbReference type="InterPro" id="IPR043134">
    <property type="entry name" value="GTP-CH-I_N"/>
</dbReference>
<keyword evidence="4 6" id="KW-0554">One-carbon metabolism</keyword>
<dbReference type="HAMAP" id="MF_00223">
    <property type="entry name" value="FolE"/>
    <property type="match status" value="1"/>
</dbReference>
<evidence type="ECO:0000313" key="8">
    <source>
        <dbReference type="EMBL" id="TFD33758.1"/>
    </source>
</evidence>
<dbReference type="PANTHER" id="PTHR11109:SF7">
    <property type="entry name" value="GTP CYCLOHYDROLASE 1"/>
    <property type="match status" value="1"/>
</dbReference>
<evidence type="ECO:0000256" key="6">
    <source>
        <dbReference type="HAMAP-Rule" id="MF_00223"/>
    </source>
</evidence>
<gene>
    <name evidence="6" type="primary">folE</name>
    <name evidence="8" type="ORF">E3T49_01195</name>
</gene>
<keyword evidence="5 6" id="KW-0378">Hydrolase</keyword>
<dbReference type="NCBIfam" id="NF006826">
    <property type="entry name" value="PRK09347.1-3"/>
    <property type="match status" value="1"/>
</dbReference>
<dbReference type="EC" id="3.5.4.16" evidence="6"/>
<comment type="caution">
    <text evidence="8">The sequence shown here is derived from an EMBL/GenBank/DDBJ whole genome shotgun (WGS) entry which is preliminary data.</text>
</comment>
<dbReference type="SUPFAM" id="SSF55620">
    <property type="entry name" value="Tetrahydrobiopterin biosynthesis enzymes-like"/>
    <property type="match status" value="1"/>
</dbReference>